<evidence type="ECO:0000313" key="4">
    <source>
        <dbReference type="Proteomes" id="UP001249076"/>
    </source>
</evidence>
<dbReference type="EMBL" id="JAVDTL010000008">
    <property type="protein sequence ID" value="MDR6769028.1"/>
    <property type="molecule type" value="Genomic_DNA"/>
</dbReference>
<reference evidence="2 4" key="1">
    <citation type="submission" date="2023-07" db="EMBL/GenBank/DDBJ databases">
        <title>Sorghum-associated microbial communities from plants grown in Nebraska, USA.</title>
        <authorList>
            <person name="Schachtman D."/>
        </authorList>
    </citation>
    <scope>NUCLEOTIDE SEQUENCE</scope>
    <source>
        <strain evidence="3 4">BE105</strain>
        <strain evidence="2">BE69</strain>
    </source>
</reference>
<dbReference type="Proteomes" id="UP001249076">
    <property type="component" value="Unassembled WGS sequence"/>
</dbReference>
<feature type="region of interest" description="Disordered" evidence="1">
    <location>
        <begin position="56"/>
        <end position="77"/>
    </location>
</feature>
<evidence type="ECO:0000256" key="1">
    <source>
        <dbReference type="SAM" id="MobiDB-lite"/>
    </source>
</evidence>
<proteinExistence type="predicted"/>
<dbReference type="EMBL" id="JAVDTS010000008">
    <property type="protein sequence ID" value="MDR6839405.1"/>
    <property type="molecule type" value="Genomic_DNA"/>
</dbReference>
<comment type="caution">
    <text evidence="2">The sequence shown here is derived from an EMBL/GenBank/DDBJ whole genome shotgun (WGS) entry which is preliminary data.</text>
</comment>
<evidence type="ECO:0000313" key="5">
    <source>
        <dbReference type="Proteomes" id="UP001253458"/>
    </source>
</evidence>
<evidence type="ECO:0000313" key="3">
    <source>
        <dbReference type="EMBL" id="MDR6839405.1"/>
    </source>
</evidence>
<keyword evidence="4" id="KW-1185">Reference proteome</keyword>
<accession>A0AAJ2BWT5</accession>
<name>A0AAJ2BWT5_ACIDE</name>
<dbReference type="AlphaFoldDB" id="A0AAJ2BWT5"/>
<organism evidence="2 5">
    <name type="scientific">Acidovorax delafieldii</name>
    <name type="common">Pseudomonas delafieldii</name>
    <dbReference type="NCBI Taxonomy" id="47920"/>
    <lineage>
        <taxon>Bacteria</taxon>
        <taxon>Pseudomonadati</taxon>
        <taxon>Pseudomonadota</taxon>
        <taxon>Betaproteobacteria</taxon>
        <taxon>Burkholderiales</taxon>
        <taxon>Comamonadaceae</taxon>
        <taxon>Acidovorax</taxon>
    </lineage>
</organism>
<evidence type="ECO:0000313" key="2">
    <source>
        <dbReference type="EMBL" id="MDR6769028.1"/>
    </source>
</evidence>
<sequence>MSPYLPPDLHPDDYQRLRDAAKCHALQLRQEAIREAHAWVARGLVRLTRRVLHTLRTPSAPSHPSTLEANTPCPPLS</sequence>
<gene>
    <name evidence="2" type="ORF">J2W88_004336</name>
    <name evidence="3" type="ORF">J2W93_004273</name>
</gene>
<feature type="compositionally biased region" description="Polar residues" evidence="1">
    <location>
        <begin position="59"/>
        <end position="69"/>
    </location>
</feature>
<dbReference type="Proteomes" id="UP001253458">
    <property type="component" value="Unassembled WGS sequence"/>
</dbReference>
<protein>
    <submittedName>
        <fullName evidence="2">Uncharacterized protein</fullName>
    </submittedName>
</protein>